<dbReference type="PATRIC" id="fig|1705565.3.peg.4201"/>
<dbReference type="InterPro" id="IPR001173">
    <property type="entry name" value="Glyco_trans_2-like"/>
</dbReference>
<dbReference type="InterPro" id="IPR050834">
    <property type="entry name" value="Glycosyltransf_2"/>
</dbReference>
<evidence type="ECO:0000313" key="2">
    <source>
        <dbReference type="EMBL" id="KOR90744.1"/>
    </source>
</evidence>
<proteinExistence type="predicted"/>
<feature type="domain" description="Glycosyltransferase 2-like" evidence="1">
    <location>
        <begin position="166"/>
        <end position="274"/>
    </location>
</feature>
<protein>
    <submittedName>
        <fullName evidence="2">Glycosyl transferase family 2</fullName>
    </submittedName>
</protein>
<keyword evidence="3" id="KW-1185">Reference proteome</keyword>
<evidence type="ECO:0000313" key="3">
    <source>
        <dbReference type="Proteomes" id="UP000036932"/>
    </source>
</evidence>
<dbReference type="PANTHER" id="PTHR43685:SF2">
    <property type="entry name" value="GLYCOSYLTRANSFERASE 2-LIKE DOMAIN-CONTAINING PROTEIN"/>
    <property type="match status" value="1"/>
</dbReference>
<dbReference type="CDD" id="cd00761">
    <property type="entry name" value="Glyco_tranf_GTA_type"/>
    <property type="match status" value="1"/>
</dbReference>
<accession>A0A0M1P9Q0</accession>
<dbReference type="Proteomes" id="UP000036932">
    <property type="component" value="Unassembled WGS sequence"/>
</dbReference>
<dbReference type="Gene3D" id="3.90.550.10">
    <property type="entry name" value="Spore Coat Polysaccharide Biosynthesis Protein SpsA, Chain A"/>
    <property type="match status" value="1"/>
</dbReference>
<comment type="caution">
    <text evidence="2">The sequence shown here is derived from an EMBL/GenBank/DDBJ whole genome shotgun (WGS) entry which is preliminary data.</text>
</comment>
<sequence length="410" mass="46557">MNQTLCEESYPWFMTLHAGDVLLPHAKKEIEGWLETSPDNSAGYILNTARTQGSAEISKKTPSSPAQAPQVPLLWRTELVLNDPSPGFTAIEKFPFQKYVLTDKMLELSTRYEWTEVVSNSIFRHERKAPAWMKESEEWHALWPLLQATAQGYKQAPLTGCSPLVTIALCTYNDGAYLPWAVRSVMAQTCEAWELVILDDGSTEERTSHYLMRLPPDPRINLIRQKQNSGKAQALNRILNVAKAAWLLELDADDWLSPFALERLLLRADMEQGVALIYADHIEWVERASKQLIYQGVRAAPASMSPSKLLDEAPAVAPRMYDVSVLKQLGGWDHHHVYGGRLYEDIALLMKLSRSHELLHVPEALYHRRLRMSSMTHRHPHQYAIWKNSMKDKISTPEAGNQSSGQNAHE</sequence>
<dbReference type="AlphaFoldDB" id="A0A0M1P9Q0"/>
<reference evidence="3" key="1">
    <citation type="submission" date="2015-08" db="EMBL/GenBank/DDBJ databases">
        <title>Genome sequencing project for genomic taxonomy and phylogenomics of Bacillus-like bacteria.</title>
        <authorList>
            <person name="Liu B."/>
            <person name="Wang J."/>
            <person name="Zhu Y."/>
            <person name="Liu G."/>
            <person name="Chen Q."/>
            <person name="Chen Z."/>
            <person name="Lan J."/>
            <person name="Che J."/>
            <person name="Ge C."/>
            <person name="Shi H."/>
            <person name="Pan Z."/>
            <person name="Liu X."/>
        </authorList>
    </citation>
    <scope>NUCLEOTIDE SEQUENCE [LARGE SCALE GENOMIC DNA]</scope>
    <source>
        <strain evidence="3">FJAT-22460</strain>
    </source>
</reference>
<dbReference type="Pfam" id="PF00535">
    <property type="entry name" value="Glycos_transf_2"/>
    <property type="match status" value="1"/>
</dbReference>
<gene>
    <name evidence="2" type="ORF">AM231_11020</name>
</gene>
<evidence type="ECO:0000259" key="1">
    <source>
        <dbReference type="Pfam" id="PF00535"/>
    </source>
</evidence>
<dbReference type="InterPro" id="IPR029044">
    <property type="entry name" value="Nucleotide-diphossugar_trans"/>
</dbReference>
<keyword evidence="2" id="KW-0808">Transferase</keyword>
<organism evidence="2 3">
    <name type="scientific">Paenibacillus solani</name>
    <dbReference type="NCBI Taxonomy" id="1705565"/>
    <lineage>
        <taxon>Bacteria</taxon>
        <taxon>Bacillati</taxon>
        <taxon>Bacillota</taxon>
        <taxon>Bacilli</taxon>
        <taxon>Bacillales</taxon>
        <taxon>Paenibacillaceae</taxon>
        <taxon>Paenibacillus</taxon>
    </lineage>
</organism>
<dbReference type="GO" id="GO:0016740">
    <property type="term" value="F:transferase activity"/>
    <property type="evidence" value="ECO:0007669"/>
    <property type="project" value="UniProtKB-KW"/>
</dbReference>
<dbReference type="EMBL" id="LIUT01000001">
    <property type="protein sequence ID" value="KOR90744.1"/>
    <property type="molecule type" value="Genomic_DNA"/>
</dbReference>
<dbReference type="SUPFAM" id="SSF53448">
    <property type="entry name" value="Nucleotide-diphospho-sugar transferases"/>
    <property type="match status" value="1"/>
</dbReference>
<name>A0A0M1P9Q0_9BACL</name>
<dbReference type="PANTHER" id="PTHR43685">
    <property type="entry name" value="GLYCOSYLTRANSFERASE"/>
    <property type="match status" value="1"/>
</dbReference>